<dbReference type="SUPFAM" id="SSF81343">
    <property type="entry name" value="Fumarate reductase respiratory complex transmembrane subunits"/>
    <property type="match status" value="1"/>
</dbReference>
<keyword evidence="7 8" id="KW-0472">Membrane</keyword>
<keyword evidence="6" id="KW-0408">Iron</keyword>
<dbReference type="Gene3D" id="1.20.1300.10">
    <property type="entry name" value="Fumarate reductase/succinate dehydrogenase, transmembrane subunit"/>
    <property type="match status" value="1"/>
</dbReference>
<feature type="transmembrane region" description="Helical" evidence="8">
    <location>
        <begin position="115"/>
        <end position="137"/>
    </location>
</feature>
<gene>
    <name evidence="9" type="ORF">LCGC14_2911600</name>
</gene>
<evidence type="ECO:0000256" key="1">
    <source>
        <dbReference type="ARBA" id="ARBA00004370"/>
    </source>
</evidence>
<name>A0A0F8ZZ38_9ZZZZ</name>
<dbReference type="EMBL" id="LAZR01057626">
    <property type="protein sequence ID" value="KKK71669.1"/>
    <property type="molecule type" value="Genomic_DNA"/>
</dbReference>
<evidence type="ECO:0000256" key="7">
    <source>
        <dbReference type="ARBA" id="ARBA00023136"/>
    </source>
</evidence>
<reference evidence="9" key="1">
    <citation type="journal article" date="2015" name="Nature">
        <title>Complex archaea that bridge the gap between prokaryotes and eukaryotes.</title>
        <authorList>
            <person name="Spang A."/>
            <person name="Saw J.H."/>
            <person name="Jorgensen S.L."/>
            <person name="Zaremba-Niedzwiedzka K."/>
            <person name="Martijn J."/>
            <person name="Lind A.E."/>
            <person name="van Eijk R."/>
            <person name="Schleper C."/>
            <person name="Guy L."/>
            <person name="Ettema T.J."/>
        </authorList>
    </citation>
    <scope>NUCLEOTIDE SEQUENCE</scope>
</reference>
<proteinExistence type="predicted"/>
<evidence type="ECO:0008006" key="10">
    <source>
        <dbReference type="Google" id="ProtNLM"/>
    </source>
</evidence>
<evidence type="ECO:0000256" key="8">
    <source>
        <dbReference type="SAM" id="Phobius"/>
    </source>
</evidence>
<sequence>MASCILRLSLYHTLGEGDIMLAGRCFSGCFSDKLLDTQDHDARITPLTMPSPDRLRRKHTAFDQGSLPVFVWIFHRISGVVLIFALGFQLVSGFFQASSSNMAWVETMAELHKHTTLNCVLVFLVIFHASYGIRTILLDLGAKREKLVFWVCTIVATILCVVFLVLFLKFVAA</sequence>
<accession>A0A0F8ZZ38</accession>
<feature type="transmembrane region" description="Helical" evidence="8">
    <location>
        <begin position="149"/>
        <end position="172"/>
    </location>
</feature>
<evidence type="ECO:0000256" key="4">
    <source>
        <dbReference type="ARBA" id="ARBA00022723"/>
    </source>
</evidence>
<keyword evidence="5 8" id="KW-1133">Transmembrane helix</keyword>
<keyword evidence="4" id="KW-0479">Metal-binding</keyword>
<comment type="subcellular location">
    <subcellularLocation>
        <location evidence="1">Membrane</location>
    </subcellularLocation>
</comment>
<evidence type="ECO:0000256" key="2">
    <source>
        <dbReference type="ARBA" id="ARBA00022617"/>
    </source>
</evidence>
<evidence type="ECO:0000256" key="6">
    <source>
        <dbReference type="ARBA" id="ARBA00023004"/>
    </source>
</evidence>
<evidence type="ECO:0000256" key="5">
    <source>
        <dbReference type="ARBA" id="ARBA00022989"/>
    </source>
</evidence>
<evidence type="ECO:0000256" key="3">
    <source>
        <dbReference type="ARBA" id="ARBA00022692"/>
    </source>
</evidence>
<evidence type="ECO:0000313" key="9">
    <source>
        <dbReference type="EMBL" id="KKK71669.1"/>
    </source>
</evidence>
<dbReference type="GO" id="GO:0016020">
    <property type="term" value="C:membrane"/>
    <property type="evidence" value="ECO:0007669"/>
    <property type="project" value="UniProtKB-SubCell"/>
</dbReference>
<dbReference type="GO" id="GO:0046872">
    <property type="term" value="F:metal ion binding"/>
    <property type="evidence" value="ECO:0007669"/>
    <property type="project" value="UniProtKB-KW"/>
</dbReference>
<protein>
    <recommendedName>
        <fullName evidence="10">Succinate dehydrogenase, cytochrome b556 subunit</fullName>
    </recommendedName>
</protein>
<dbReference type="AlphaFoldDB" id="A0A0F8ZZ38"/>
<dbReference type="InterPro" id="IPR034804">
    <property type="entry name" value="SQR/QFR_C/D"/>
</dbReference>
<dbReference type="Pfam" id="PF01127">
    <property type="entry name" value="Sdh_cyt"/>
    <property type="match status" value="1"/>
</dbReference>
<feature type="transmembrane region" description="Helical" evidence="8">
    <location>
        <begin position="67"/>
        <end position="95"/>
    </location>
</feature>
<dbReference type="InterPro" id="IPR000701">
    <property type="entry name" value="SuccDH_FuR_B_TM-su"/>
</dbReference>
<keyword evidence="3 8" id="KW-0812">Transmembrane</keyword>
<comment type="caution">
    <text evidence="9">The sequence shown here is derived from an EMBL/GenBank/DDBJ whole genome shotgun (WGS) entry which is preliminary data.</text>
</comment>
<organism evidence="9">
    <name type="scientific">marine sediment metagenome</name>
    <dbReference type="NCBI Taxonomy" id="412755"/>
    <lineage>
        <taxon>unclassified sequences</taxon>
        <taxon>metagenomes</taxon>
        <taxon>ecological metagenomes</taxon>
    </lineage>
</organism>
<keyword evidence="2" id="KW-0349">Heme</keyword>